<protein>
    <submittedName>
        <fullName evidence="1">Uncharacterized protein</fullName>
    </submittedName>
</protein>
<dbReference type="Proteomes" id="UP001162483">
    <property type="component" value="Unassembled WGS sequence"/>
</dbReference>
<dbReference type="EMBL" id="CATNWA010018267">
    <property type="protein sequence ID" value="CAI9606377.1"/>
    <property type="molecule type" value="Genomic_DNA"/>
</dbReference>
<organism evidence="1 2">
    <name type="scientific">Staurois parvus</name>
    <dbReference type="NCBI Taxonomy" id="386267"/>
    <lineage>
        <taxon>Eukaryota</taxon>
        <taxon>Metazoa</taxon>
        <taxon>Chordata</taxon>
        <taxon>Craniata</taxon>
        <taxon>Vertebrata</taxon>
        <taxon>Euteleostomi</taxon>
        <taxon>Amphibia</taxon>
        <taxon>Batrachia</taxon>
        <taxon>Anura</taxon>
        <taxon>Neobatrachia</taxon>
        <taxon>Ranoidea</taxon>
        <taxon>Ranidae</taxon>
        <taxon>Staurois</taxon>
    </lineage>
</organism>
<feature type="non-terminal residue" evidence="1">
    <location>
        <position position="38"/>
    </location>
</feature>
<evidence type="ECO:0000313" key="2">
    <source>
        <dbReference type="Proteomes" id="UP001162483"/>
    </source>
</evidence>
<accession>A0ABN9GC68</accession>
<sequence length="38" mass="4034">MSCQSAPVHPCSSVCCCFFTVQSQAGKVRALSVLLDVM</sequence>
<proteinExistence type="predicted"/>
<evidence type="ECO:0000313" key="1">
    <source>
        <dbReference type="EMBL" id="CAI9606377.1"/>
    </source>
</evidence>
<gene>
    <name evidence="1" type="ORF">SPARVUS_LOCUS13753754</name>
</gene>
<reference evidence="1" key="1">
    <citation type="submission" date="2023-05" db="EMBL/GenBank/DDBJ databases">
        <authorList>
            <person name="Stuckert A."/>
        </authorList>
    </citation>
    <scope>NUCLEOTIDE SEQUENCE</scope>
</reference>
<name>A0ABN9GC68_9NEOB</name>
<keyword evidence="2" id="KW-1185">Reference proteome</keyword>
<comment type="caution">
    <text evidence="1">The sequence shown here is derived from an EMBL/GenBank/DDBJ whole genome shotgun (WGS) entry which is preliminary data.</text>
</comment>